<dbReference type="Pfam" id="PF01661">
    <property type="entry name" value="Macro"/>
    <property type="match status" value="1"/>
</dbReference>
<dbReference type="Gene3D" id="3.40.220.10">
    <property type="entry name" value="Leucine Aminopeptidase, subunit E, domain 1"/>
    <property type="match status" value="1"/>
</dbReference>
<name>A0A174L755_9FIRM</name>
<dbReference type="STRING" id="39482.ERS852491_04494"/>
<dbReference type="SUPFAM" id="SSF52949">
    <property type="entry name" value="Macro domain-like"/>
    <property type="match status" value="1"/>
</dbReference>
<protein>
    <submittedName>
        <fullName evidence="2">RNase III inhibitor</fullName>
    </submittedName>
</protein>
<feature type="domain" description="Macro" evidence="1">
    <location>
        <begin position="20"/>
        <end position="198"/>
    </location>
</feature>
<dbReference type="PROSITE" id="PS51154">
    <property type="entry name" value="MACRO"/>
    <property type="match status" value="1"/>
</dbReference>
<dbReference type="Proteomes" id="UP000095544">
    <property type="component" value="Unassembled WGS sequence"/>
</dbReference>
<evidence type="ECO:0000313" key="3">
    <source>
        <dbReference type="Proteomes" id="UP000095544"/>
    </source>
</evidence>
<organism evidence="2 3">
    <name type="scientific">Faecalicatena contorta</name>
    <dbReference type="NCBI Taxonomy" id="39482"/>
    <lineage>
        <taxon>Bacteria</taxon>
        <taxon>Bacillati</taxon>
        <taxon>Bacillota</taxon>
        <taxon>Clostridia</taxon>
        <taxon>Lachnospirales</taxon>
        <taxon>Lachnospiraceae</taxon>
        <taxon>Faecalicatena</taxon>
    </lineage>
</organism>
<dbReference type="AlphaFoldDB" id="A0A174L755"/>
<sequence>MAQMGRKMKIYLLDRNQTLVSIWKLYFREEGEVTVVCDDFRHFMETTPVECVVSPANSYGLMDGGYDLAISEWFGWELQEKVQRHILEHYRGEQPVGTSFIIDTGVRGIKLIHTPTMRIPSAIKDSMVVYQCMRTCLMTALDNQIESIVIPAFGGFCGCVPPQILCEMMFEAYRQIMNPPEELNWEYACRWEPENKAF</sequence>
<reference evidence="2 3" key="1">
    <citation type="submission" date="2015-09" db="EMBL/GenBank/DDBJ databases">
        <authorList>
            <consortium name="Pathogen Informatics"/>
        </authorList>
    </citation>
    <scope>NUCLEOTIDE SEQUENCE [LARGE SCALE GENOMIC DNA]</scope>
    <source>
        <strain evidence="2 3">2789STDY5834876</strain>
    </source>
</reference>
<proteinExistence type="predicted"/>
<dbReference type="InterPro" id="IPR043472">
    <property type="entry name" value="Macro_dom-like"/>
</dbReference>
<dbReference type="EMBL" id="CYZU01000064">
    <property type="protein sequence ID" value="CUP18671.1"/>
    <property type="molecule type" value="Genomic_DNA"/>
</dbReference>
<gene>
    <name evidence="2" type="ORF">ERS852491_04494</name>
</gene>
<dbReference type="InterPro" id="IPR002589">
    <property type="entry name" value="Macro_dom"/>
</dbReference>
<accession>A0A174L755</accession>
<dbReference type="SMART" id="SM00506">
    <property type="entry name" value="A1pp"/>
    <property type="match status" value="1"/>
</dbReference>
<evidence type="ECO:0000313" key="2">
    <source>
        <dbReference type="EMBL" id="CUP18671.1"/>
    </source>
</evidence>
<evidence type="ECO:0000259" key="1">
    <source>
        <dbReference type="PROSITE" id="PS51154"/>
    </source>
</evidence>